<dbReference type="GO" id="GO:0008270">
    <property type="term" value="F:zinc ion binding"/>
    <property type="evidence" value="ECO:0007669"/>
    <property type="project" value="InterPro"/>
</dbReference>
<dbReference type="GO" id="GO:0016285">
    <property type="term" value="F:alanyl aminopeptidase activity"/>
    <property type="evidence" value="ECO:0007669"/>
    <property type="project" value="UniProtKB-EC"/>
</dbReference>
<name>A0A6N6RD86_9FLAO</name>
<dbReference type="SUPFAM" id="SSF63737">
    <property type="entry name" value="Leukotriene A4 hydrolase N-terminal domain"/>
    <property type="match status" value="1"/>
</dbReference>
<dbReference type="Gene3D" id="1.10.390.10">
    <property type="entry name" value="Neutral Protease Domain 2"/>
    <property type="match status" value="1"/>
</dbReference>
<dbReference type="GO" id="GO:0006508">
    <property type="term" value="P:proteolysis"/>
    <property type="evidence" value="ECO:0007669"/>
    <property type="project" value="UniProtKB-KW"/>
</dbReference>
<dbReference type="GO" id="GO:0043171">
    <property type="term" value="P:peptide catabolic process"/>
    <property type="evidence" value="ECO:0007669"/>
    <property type="project" value="TreeGrafter"/>
</dbReference>
<evidence type="ECO:0000256" key="2">
    <source>
        <dbReference type="ARBA" id="ARBA00001947"/>
    </source>
</evidence>
<gene>
    <name evidence="14" type="ORF">F8C67_13250</name>
</gene>
<dbReference type="Gene3D" id="2.60.40.1730">
    <property type="entry name" value="tricorn interacting facor f3 domain"/>
    <property type="match status" value="1"/>
</dbReference>
<evidence type="ECO:0000313" key="15">
    <source>
        <dbReference type="Proteomes" id="UP000468650"/>
    </source>
</evidence>
<dbReference type="Pfam" id="PF17900">
    <property type="entry name" value="Peptidase_M1_N"/>
    <property type="match status" value="1"/>
</dbReference>
<dbReference type="Pfam" id="PF01433">
    <property type="entry name" value="Peptidase_M1"/>
    <property type="match status" value="1"/>
</dbReference>
<dbReference type="OrthoDB" id="100605at2"/>
<dbReference type="SUPFAM" id="SSF55486">
    <property type="entry name" value="Metalloproteases ('zincins'), catalytic domain"/>
    <property type="match status" value="1"/>
</dbReference>
<dbReference type="GO" id="GO:0016020">
    <property type="term" value="C:membrane"/>
    <property type="evidence" value="ECO:0007669"/>
    <property type="project" value="TreeGrafter"/>
</dbReference>
<evidence type="ECO:0000256" key="8">
    <source>
        <dbReference type="ARBA" id="ARBA00022723"/>
    </source>
</evidence>
<feature type="domain" description="Peptidase M1 membrane alanine aminopeptidase" evidence="12">
    <location>
        <begin position="248"/>
        <end position="438"/>
    </location>
</feature>
<dbReference type="PRINTS" id="PR00756">
    <property type="entry name" value="ALADIPTASE"/>
</dbReference>
<dbReference type="Proteomes" id="UP000468650">
    <property type="component" value="Unassembled WGS sequence"/>
</dbReference>
<evidence type="ECO:0000256" key="6">
    <source>
        <dbReference type="ARBA" id="ARBA00022438"/>
    </source>
</evidence>
<dbReference type="GO" id="GO:0042277">
    <property type="term" value="F:peptide binding"/>
    <property type="evidence" value="ECO:0007669"/>
    <property type="project" value="TreeGrafter"/>
</dbReference>
<evidence type="ECO:0000256" key="3">
    <source>
        <dbReference type="ARBA" id="ARBA00010136"/>
    </source>
</evidence>
<comment type="caution">
    <text evidence="14">The sequence shown here is derived from an EMBL/GenBank/DDBJ whole genome shotgun (WGS) entry which is preliminary data.</text>
</comment>
<dbReference type="EC" id="3.4.11.2" evidence="4"/>
<accession>A0A6N6RD86</accession>
<comment type="similarity">
    <text evidence="3">Belongs to the peptidase M1 family.</text>
</comment>
<dbReference type="PANTHER" id="PTHR11533:SF174">
    <property type="entry name" value="PUROMYCIN-SENSITIVE AMINOPEPTIDASE-RELATED"/>
    <property type="match status" value="1"/>
</dbReference>
<dbReference type="InterPro" id="IPR027268">
    <property type="entry name" value="Peptidase_M4/M1_CTD_sf"/>
</dbReference>
<dbReference type="AlphaFoldDB" id="A0A6N6RD86"/>
<evidence type="ECO:0000256" key="1">
    <source>
        <dbReference type="ARBA" id="ARBA00000098"/>
    </source>
</evidence>
<proteinExistence type="inferred from homology"/>
<dbReference type="GO" id="GO:0005615">
    <property type="term" value="C:extracellular space"/>
    <property type="evidence" value="ECO:0007669"/>
    <property type="project" value="TreeGrafter"/>
</dbReference>
<keyword evidence="8" id="KW-0479">Metal-binding</keyword>
<keyword evidence="15" id="KW-1185">Reference proteome</keyword>
<evidence type="ECO:0000259" key="13">
    <source>
        <dbReference type="Pfam" id="PF17900"/>
    </source>
</evidence>
<evidence type="ECO:0000259" key="12">
    <source>
        <dbReference type="Pfam" id="PF01433"/>
    </source>
</evidence>
<dbReference type="GO" id="GO:0005737">
    <property type="term" value="C:cytoplasm"/>
    <property type="evidence" value="ECO:0007669"/>
    <property type="project" value="TreeGrafter"/>
</dbReference>
<dbReference type="InterPro" id="IPR042097">
    <property type="entry name" value="Aminopeptidase_N-like_N_sf"/>
</dbReference>
<dbReference type="RefSeq" id="WP_151668345.1">
    <property type="nucleotide sequence ID" value="NZ_WBVO01000013.1"/>
</dbReference>
<keyword evidence="6" id="KW-0031">Aminopeptidase</keyword>
<protein>
    <recommendedName>
        <fullName evidence="5">Aminopeptidase N</fullName>
        <ecNumber evidence="4">3.4.11.2</ecNumber>
    </recommendedName>
</protein>
<dbReference type="InterPro" id="IPR014782">
    <property type="entry name" value="Peptidase_M1_dom"/>
</dbReference>
<evidence type="ECO:0000256" key="9">
    <source>
        <dbReference type="ARBA" id="ARBA00022801"/>
    </source>
</evidence>
<comment type="catalytic activity">
    <reaction evidence="1">
        <text>Release of an N-terminal amino acid, Xaa-|-Yaa- from a peptide, amide or arylamide. Xaa is preferably Ala, but may be most amino acids including Pro (slow action). When a terminal hydrophobic residue is followed by a prolyl residue, the two may be released as an intact Xaa-Pro dipeptide.</text>
        <dbReference type="EC" id="3.4.11.2"/>
    </reaction>
</comment>
<keyword evidence="10" id="KW-0862">Zinc</keyword>
<keyword evidence="11" id="KW-0482">Metalloprotease</keyword>
<sequence>MRRFLLLFLPFTLTAQTYTPDDAQPRVLTIDQDSLHVHLQFDTKGGLVKGEVDIYASPVANMDSIFLDAKPSITLDGPILFNGNLVPFERLDQGIVIRPDVEWTSAHIQMKYTARPFKGVYFNGWNDPSGRARRQIFTQGQGIDHRHWLPHQDAQNDKLKTRLTIRFDKNYRVLGNGQLVDKQEVEGDISWTYAMDKPHSSYLIAFAIGEYDETIVGENPLRANYMYPDHSEDYETTYFGNEEIWNYLVGRIGYPFVWSAYRQVPVANFPHGAMENTTLTIFSENFVCSHSDFEDLNYVYVNAHELAHHWFGDLVTVPSSHDFWLHEGFATYYQMEAERAVFGDAHYTQEWIEALELVRRARETDNYPLRHSKAGSFRFYQQGALTLRSLEQHLTTDSFDLVMKTYLEKYAYGLVTTDSLRLVIEDVCGIEMSQWFHTFTEFEKPVTVDVGLTERDDQYSITFQQHHLGDESVLKHLQVRVWKDEESFEDFDVELGRHYAYELVSVEYEPYAIEIDPNHGYLVEWNLTFSEEILGHNLEVGTDYTRFLALEAFQKKEEEPFQYTSSDWLEEVQVQAVADLAVELMVEYDEDDARELAESYFSTNPIIRKALLNSKADAGIYSGISDELLTLLESDETSDDQAFLLFVKLFTMNPGEISSYLKSMEGRDGGMNKEVEMYTAYFTTLVKGKSAPDGLPRLLELAGPSYSIEVRMSAWEMLAELKYSEKDLRDIQYLELTSRHRHLRNAAVRYIRGYLETMDRNRVLREMSFVLKNAHPDDIARVERILDIDLEIE</sequence>
<dbReference type="EMBL" id="WBVO01000013">
    <property type="protein sequence ID" value="KAB2806829.1"/>
    <property type="molecule type" value="Genomic_DNA"/>
</dbReference>
<evidence type="ECO:0000256" key="5">
    <source>
        <dbReference type="ARBA" id="ARBA00015611"/>
    </source>
</evidence>
<dbReference type="GO" id="GO:0070006">
    <property type="term" value="F:metalloaminopeptidase activity"/>
    <property type="evidence" value="ECO:0007669"/>
    <property type="project" value="TreeGrafter"/>
</dbReference>
<feature type="domain" description="Aminopeptidase N-like N-terminal" evidence="13">
    <location>
        <begin position="37"/>
        <end position="203"/>
    </location>
</feature>
<dbReference type="PANTHER" id="PTHR11533">
    <property type="entry name" value="PROTEASE M1 ZINC METALLOPROTEASE"/>
    <property type="match status" value="1"/>
</dbReference>
<keyword evidence="9" id="KW-0378">Hydrolase</keyword>
<evidence type="ECO:0000256" key="11">
    <source>
        <dbReference type="ARBA" id="ARBA00023049"/>
    </source>
</evidence>
<reference evidence="14 15" key="1">
    <citation type="submission" date="2019-09" db="EMBL/GenBank/DDBJ databases">
        <title>Genomes of family Cryomorphaceae.</title>
        <authorList>
            <person name="Bowman J.P."/>
        </authorList>
    </citation>
    <scope>NUCLEOTIDE SEQUENCE [LARGE SCALE GENOMIC DNA]</scope>
    <source>
        <strain evidence="14 15">LMG 25704</strain>
    </source>
</reference>
<dbReference type="InterPro" id="IPR050344">
    <property type="entry name" value="Peptidase_M1_aminopeptidases"/>
</dbReference>
<comment type="cofactor">
    <cofactor evidence="2">
        <name>Zn(2+)</name>
        <dbReference type="ChEBI" id="CHEBI:29105"/>
    </cofactor>
</comment>
<organism evidence="14 15">
    <name type="scientific">Phaeocystidibacter luteus</name>
    <dbReference type="NCBI Taxonomy" id="911197"/>
    <lineage>
        <taxon>Bacteria</taxon>
        <taxon>Pseudomonadati</taxon>
        <taxon>Bacteroidota</taxon>
        <taxon>Flavobacteriia</taxon>
        <taxon>Flavobacteriales</taxon>
        <taxon>Phaeocystidibacteraceae</taxon>
        <taxon>Phaeocystidibacter</taxon>
    </lineage>
</organism>
<evidence type="ECO:0000256" key="4">
    <source>
        <dbReference type="ARBA" id="ARBA00012564"/>
    </source>
</evidence>
<keyword evidence="7" id="KW-0645">Protease</keyword>
<dbReference type="InterPro" id="IPR001930">
    <property type="entry name" value="Peptidase_M1"/>
</dbReference>
<dbReference type="InterPro" id="IPR045357">
    <property type="entry name" value="Aminopeptidase_N-like_N"/>
</dbReference>
<evidence type="ECO:0000313" key="14">
    <source>
        <dbReference type="EMBL" id="KAB2806829.1"/>
    </source>
</evidence>
<evidence type="ECO:0000256" key="10">
    <source>
        <dbReference type="ARBA" id="ARBA00022833"/>
    </source>
</evidence>
<evidence type="ECO:0000256" key="7">
    <source>
        <dbReference type="ARBA" id="ARBA00022670"/>
    </source>
</evidence>